<dbReference type="EMBL" id="CM042890">
    <property type="protein sequence ID" value="KAI4312558.1"/>
    <property type="molecule type" value="Genomic_DNA"/>
</dbReference>
<protein>
    <submittedName>
        <fullName evidence="1">Uncharacterized protein</fullName>
    </submittedName>
</protein>
<reference evidence="2" key="1">
    <citation type="journal article" date="2023" name="Front. Plant Sci.">
        <title>Chromosomal-level genome assembly of Melastoma candidum provides insights into trichome evolution.</title>
        <authorList>
            <person name="Zhong Y."/>
            <person name="Wu W."/>
            <person name="Sun C."/>
            <person name="Zou P."/>
            <person name="Liu Y."/>
            <person name="Dai S."/>
            <person name="Zhou R."/>
        </authorList>
    </citation>
    <scope>NUCLEOTIDE SEQUENCE [LARGE SCALE GENOMIC DNA]</scope>
</reference>
<organism evidence="1 2">
    <name type="scientific">Melastoma candidum</name>
    <dbReference type="NCBI Taxonomy" id="119954"/>
    <lineage>
        <taxon>Eukaryota</taxon>
        <taxon>Viridiplantae</taxon>
        <taxon>Streptophyta</taxon>
        <taxon>Embryophyta</taxon>
        <taxon>Tracheophyta</taxon>
        <taxon>Spermatophyta</taxon>
        <taxon>Magnoliopsida</taxon>
        <taxon>eudicotyledons</taxon>
        <taxon>Gunneridae</taxon>
        <taxon>Pentapetalae</taxon>
        <taxon>rosids</taxon>
        <taxon>malvids</taxon>
        <taxon>Myrtales</taxon>
        <taxon>Melastomataceae</taxon>
        <taxon>Melastomatoideae</taxon>
        <taxon>Melastomateae</taxon>
        <taxon>Melastoma</taxon>
    </lineage>
</organism>
<sequence length="128" mass="14484">MVLMRFGMPTWQLSRGEKSEGPCKVIKDVLDRQHGGNHESSALRDSNMAGCWRIALYSEPVGCYCRKDLRRNLRSCLRLTLQRGIHHGLNCWLRDWLGLLQLHGHQTSCLLPHEACVSCAIVPDCTGL</sequence>
<evidence type="ECO:0000313" key="1">
    <source>
        <dbReference type="EMBL" id="KAI4312558.1"/>
    </source>
</evidence>
<keyword evidence="2" id="KW-1185">Reference proteome</keyword>
<comment type="caution">
    <text evidence="1">The sequence shown here is derived from an EMBL/GenBank/DDBJ whole genome shotgun (WGS) entry which is preliminary data.</text>
</comment>
<accession>A0ACB9LNA4</accession>
<dbReference type="Proteomes" id="UP001057402">
    <property type="component" value="Chromosome 11"/>
</dbReference>
<gene>
    <name evidence="1" type="ORF">MLD38_037363</name>
</gene>
<proteinExistence type="predicted"/>
<evidence type="ECO:0000313" key="2">
    <source>
        <dbReference type="Proteomes" id="UP001057402"/>
    </source>
</evidence>
<name>A0ACB9LNA4_9MYRT</name>